<organism evidence="1">
    <name type="scientific">Rhizophagus irregularis (strain DAOM 181602 / DAOM 197198 / MUCL 43194)</name>
    <name type="common">Arbuscular mycorrhizal fungus</name>
    <name type="synonym">Glomus intraradices</name>
    <dbReference type="NCBI Taxonomy" id="747089"/>
    <lineage>
        <taxon>Eukaryota</taxon>
        <taxon>Fungi</taxon>
        <taxon>Fungi incertae sedis</taxon>
        <taxon>Mucoromycota</taxon>
        <taxon>Glomeromycotina</taxon>
        <taxon>Glomeromycetes</taxon>
        <taxon>Glomerales</taxon>
        <taxon>Glomeraceae</taxon>
        <taxon>Rhizophagus</taxon>
    </lineage>
</organism>
<accession>U9TAI2</accession>
<proteinExistence type="predicted"/>
<reference evidence="1" key="1">
    <citation type="submission" date="2013-07" db="EMBL/GenBank/DDBJ databases">
        <title>The genome of an arbuscular mycorrhizal fungus provides insights into the evolution of the oldest plant symbiosis.</title>
        <authorList>
            <consortium name="DOE Joint Genome Institute"/>
            <person name="Tisserant E."/>
            <person name="Malbreil M."/>
            <person name="Kuo A."/>
            <person name="Kohler A."/>
            <person name="Symeonidi A."/>
            <person name="Balestrini R."/>
            <person name="Charron P."/>
            <person name="Duensing N."/>
            <person name="Frei-dit-Frey N."/>
            <person name="Gianinazzi-Pearson V."/>
            <person name="Gilbert B."/>
            <person name="Handa Y."/>
            <person name="Hijri M."/>
            <person name="Kaul R."/>
            <person name="Kawaguchi M."/>
            <person name="Krajinski F."/>
            <person name="Lammers P."/>
            <person name="Lapierre D."/>
            <person name="Masclaux F.G."/>
            <person name="Murat C."/>
            <person name="Morin E."/>
            <person name="Ndikumana S."/>
            <person name="Pagni M."/>
            <person name="Petitpierre D."/>
            <person name="Requena N."/>
            <person name="Rosikiewicz P."/>
            <person name="Riley R."/>
            <person name="Saito K."/>
            <person name="San Clemente H."/>
            <person name="Shapiro H."/>
            <person name="van Tuinen D."/>
            <person name="Becard G."/>
            <person name="Bonfante P."/>
            <person name="Paszkowski U."/>
            <person name="Shachar-Hill Y."/>
            <person name="Young J.P."/>
            <person name="Sanders I.R."/>
            <person name="Henrissat B."/>
            <person name="Rensing S.A."/>
            <person name="Grigoriev I.V."/>
            <person name="Corradi N."/>
            <person name="Roux C."/>
            <person name="Martin F."/>
        </authorList>
    </citation>
    <scope>NUCLEOTIDE SEQUENCE</scope>
    <source>
        <strain evidence="1">DAOM 197198</strain>
    </source>
</reference>
<sequence length="365" mass="41664">MNAHRPVVFPAPGPATNTSSSFAKLLIKISWSLSGTNFCLFLWEGIQSAASSAQKNSMHDLLLSWEQNTQLHTNYNITILEKVSTNFKAIVNDIHAVKSIDATNENLVVEYLKRCDQNILQMYDDINVIVSQLYSHTNPHVLEERRNSIKTVYRRKSICTGTQSNGQNPEYDQSNYSEGVYSSSGHWLIMNIDDSETTFIENFIDRKIQDKEIYVYKDDERNIRRRNKIVLLHGRLLMVTEDGIPCFSPGDFKKVATNNVVLRYSTEEFPVNDYGASRINENMNRFVNTTMPSEFDSHLCVRMRFVTEIRLVFPGDCVTSTTVSGISTAKIVDNDGTRMLISNNYYPCTTFGEFGELAQKGYFRN</sequence>
<dbReference type="HOGENOM" id="CLU_758991_0_0_1"/>
<name>U9TAI2_RHIID</name>
<dbReference type="EMBL" id="KI295095">
    <property type="protein sequence ID" value="ESA03333.1"/>
    <property type="molecule type" value="Genomic_DNA"/>
</dbReference>
<dbReference type="AlphaFoldDB" id="U9TAI2"/>
<dbReference type="VEuPathDB" id="FungiDB:RhiirFUN_011345"/>
<evidence type="ECO:0000313" key="1">
    <source>
        <dbReference type="EMBL" id="ESA03333.1"/>
    </source>
</evidence>
<protein>
    <submittedName>
        <fullName evidence="1">Uncharacterized protein</fullName>
    </submittedName>
</protein>
<gene>
    <name evidence="1" type="ORF">GLOINDRAFT_5648</name>
</gene>